<keyword evidence="3" id="KW-1185">Reference proteome</keyword>
<dbReference type="SUPFAM" id="SSF56112">
    <property type="entry name" value="Protein kinase-like (PK-like)"/>
    <property type="match status" value="1"/>
</dbReference>
<name>A0ABU4A142_9SPHN</name>
<evidence type="ECO:0000313" key="2">
    <source>
        <dbReference type="EMBL" id="MDV5825496.1"/>
    </source>
</evidence>
<dbReference type="PANTHER" id="PTHR21310">
    <property type="entry name" value="AMINOGLYCOSIDE PHOSPHOTRANSFERASE-RELATED-RELATED"/>
    <property type="match status" value="1"/>
</dbReference>
<evidence type="ECO:0000313" key="3">
    <source>
        <dbReference type="Proteomes" id="UP001185984"/>
    </source>
</evidence>
<dbReference type="CDD" id="cd05154">
    <property type="entry name" value="ACAD10_11_N-like"/>
    <property type="match status" value="1"/>
</dbReference>
<dbReference type="Gene3D" id="3.90.1200.10">
    <property type="match status" value="1"/>
</dbReference>
<accession>A0ABU4A142</accession>
<dbReference type="RefSeq" id="WP_228164681.1">
    <property type="nucleotide sequence ID" value="NZ_JAPTHD010000011.1"/>
</dbReference>
<feature type="domain" description="Aminoglycoside phosphotransferase" evidence="1">
    <location>
        <begin position="33"/>
        <end position="264"/>
    </location>
</feature>
<proteinExistence type="predicted"/>
<dbReference type="Gene3D" id="3.30.200.20">
    <property type="entry name" value="Phosphorylase Kinase, domain 1"/>
    <property type="match status" value="1"/>
</dbReference>
<evidence type="ECO:0000259" key="1">
    <source>
        <dbReference type="Pfam" id="PF01636"/>
    </source>
</evidence>
<protein>
    <submittedName>
        <fullName evidence="2">Phosphotransferase family protein</fullName>
    </submittedName>
</protein>
<sequence length="351" mass="37887">MAIDRAFGSELIEFDALTAWMTDHGLGRGPITDITPLTGGSQNIIVRFERDGERYVVRRPPSHPTANGNETMRREARVLAALAKSDVPHPRLIAACGDEAVIGAAFYLMAPVEGFNAAVGLPPLHAADPVIRHAMGLAMVDAIARLGRVDWRAAGLDGFGNPDGFLERQVSRWSWQLAGYAEHDGWTGAADLPDVASIANWLEANRPTAFTPGIMHGDYHLKNVMFTPDGPAVAAVIDWELATIGDPLLDLGWLLATWRDQGAPASEAQIVVEPWDGFPTPQELIDRYAQVSGRDVSHAGWYAVLACYKLAILLEGSYARACAGKAPSEIGARMHASAIRLLNKAARIAEE</sequence>
<organism evidence="2 3">
    <name type="scientific">Sphingobium naphthae</name>
    <dbReference type="NCBI Taxonomy" id="1886786"/>
    <lineage>
        <taxon>Bacteria</taxon>
        <taxon>Pseudomonadati</taxon>
        <taxon>Pseudomonadota</taxon>
        <taxon>Alphaproteobacteria</taxon>
        <taxon>Sphingomonadales</taxon>
        <taxon>Sphingomonadaceae</taxon>
        <taxon>Sphingobium</taxon>
    </lineage>
</organism>
<dbReference type="Pfam" id="PF01636">
    <property type="entry name" value="APH"/>
    <property type="match status" value="1"/>
</dbReference>
<dbReference type="PANTHER" id="PTHR21310:SF40">
    <property type="entry name" value="AMINOGLYCOSIDE PHOSPHOTRANSFERASE DOMAIN-CONTAINING PROTEIN-RELATED"/>
    <property type="match status" value="1"/>
</dbReference>
<dbReference type="InterPro" id="IPR041726">
    <property type="entry name" value="ACAD10_11_N"/>
</dbReference>
<gene>
    <name evidence="2" type="ORF">O0R41_17975</name>
</gene>
<dbReference type="Proteomes" id="UP001185984">
    <property type="component" value="Unassembled WGS sequence"/>
</dbReference>
<dbReference type="InterPro" id="IPR051678">
    <property type="entry name" value="AGP_Transferase"/>
</dbReference>
<dbReference type="InterPro" id="IPR011009">
    <property type="entry name" value="Kinase-like_dom_sf"/>
</dbReference>
<dbReference type="EMBL" id="JAPTHD010000011">
    <property type="protein sequence ID" value="MDV5825496.1"/>
    <property type="molecule type" value="Genomic_DNA"/>
</dbReference>
<comment type="caution">
    <text evidence="2">The sequence shown here is derived from an EMBL/GenBank/DDBJ whole genome shotgun (WGS) entry which is preliminary data.</text>
</comment>
<reference evidence="3" key="1">
    <citation type="journal article" date="2022" name="J Environ Chem Eng">
        <title>Biodegradation of petroleum oil using a constructed nonpathogenic and heavy metal-tolerant bacterial consortium isolated from marine sponges.</title>
        <authorList>
            <person name="Dechsakulwatana C."/>
            <person name="Rungsihiranrut A."/>
            <person name="Muangchinda C."/>
            <person name="Ningthoujam R."/>
            <person name="Klankeo P."/>
            <person name="Pinyakong O."/>
        </authorList>
    </citation>
    <scope>NUCLEOTIDE SEQUENCE [LARGE SCALE GENOMIC DNA]</scope>
    <source>
        <strain evidence="3">MO2-4</strain>
    </source>
</reference>
<dbReference type="InterPro" id="IPR002575">
    <property type="entry name" value="Aminoglycoside_PTrfase"/>
</dbReference>